<protein>
    <submittedName>
        <fullName evidence="5">Glycosyl Hydrolase Family 88</fullName>
    </submittedName>
</protein>
<dbReference type="Pfam" id="PF07470">
    <property type="entry name" value="Glyco_hydro_88"/>
    <property type="match status" value="1"/>
</dbReference>
<dbReference type="InterPro" id="IPR010905">
    <property type="entry name" value="Glyco_hydro_88"/>
</dbReference>
<keyword evidence="1 5" id="KW-0378">Hydrolase</keyword>
<dbReference type="AlphaFoldDB" id="A0A1H7NRA9"/>
<dbReference type="InterPro" id="IPR012341">
    <property type="entry name" value="6hp_glycosidase-like_sf"/>
</dbReference>
<dbReference type="PANTHER" id="PTHR36845">
    <property type="entry name" value="HYDROLASE, PUTATIVE (AFU_ORTHOLOGUE AFUA_7G05090)-RELATED"/>
    <property type="match status" value="1"/>
</dbReference>
<keyword evidence="6" id="KW-1185">Reference proteome</keyword>
<evidence type="ECO:0000256" key="2">
    <source>
        <dbReference type="ARBA" id="ARBA00038358"/>
    </source>
</evidence>
<dbReference type="InterPro" id="IPR052369">
    <property type="entry name" value="UG_Glycosaminoglycan_Hydrolase"/>
</dbReference>
<dbReference type="Gene3D" id="1.50.10.10">
    <property type="match status" value="1"/>
</dbReference>
<feature type="binding site" evidence="4">
    <location>
        <position position="255"/>
    </location>
    <ligand>
        <name>substrate</name>
    </ligand>
</feature>
<dbReference type="GO" id="GO:0052757">
    <property type="term" value="F:chondroitin hydrolase activity"/>
    <property type="evidence" value="ECO:0007669"/>
    <property type="project" value="TreeGrafter"/>
</dbReference>
<organism evidence="5 6">
    <name type="scientific">Aquimarina amphilecti</name>
    <dbReference type="NCBI Taxonomy" id="1038014"/>
    <lineage>
        <taxon>Bacteria</taxon>
        <taxon>Pseudomonadati</taxon>
        <taxon>Bacteroidota</taxon>
        <taxon>Flavobacteriia</taxon>
        <taxon>Flavobacteriales</taxon>
        <taxon>Flavobacteriaceae</taxon>
        <taxon>Aquimarina</taxon>
    </lineage>
</organism>
<feature type="binding site" evidence="4">
    <location>
        <position position="243"/>
    </location>
    <ligand>
        <name>substrate</name>
    </ligand>
</feature>
<dbReference type="SUPFAM" id="SSF48208">
    <property type="entry name" value="Six-hairpin glycosidases"/>
    <property type="match status" value="1"/>
</dbReference>
<reference evidence="5 6" key="1">
    <citation type="submission" date="2016-10" db="EMBL/GenBank/DDBJ databases">
        <authorList>
            <person name="de Groot N.N."/>
        </authorList>
    </citation>
    <scope>NUCLEOTIDE SEQUENCE [LARGE SCALE GENOMIC DNA]</scope>
    <source>
        <strain evidence="5 6">DSM 25232</strain>
    </source>
</reference>
<evidence type="ECO:0000256" key="4">
    <source>
        <dbReference type="PIRSR" id="PIRSR610905-2"/>
    </source>
</evidence>
<feature type="binding site" evidence="4">
    <location>
        <position position="183"/>
    </location>
    <ligand>
        <name>substrate</name>
    </ligand>
</feature>
<evidence type="ECO:0000313" key="5">
    <source>
        <dbReference type="EMBL" id="SEL25568.1"/>
    </source>
</evidence>
<evidence type="ECO:0000313" key="6">
    <source>
        <dbReference type="Proteomes" id="UP000198521"/>
    </source>
</evidence>
<dbReference type="OrthoDB" id="428577at2"/>
<comment type="similarity">
    <text evidence="2">Belongs to the glycosyl hydrolase 88 family.</text>
</comment>
<feature type="binding site" evidence="4">
    <location>
        <position position="259"/>
    </location>
    <ligand>
        <name>substrate</name>
    </ligand>
</feature>
<dbReference type="STRING" id="1038014.SAMN04487910_2169"/>
<feature type="active site" description="Proton donor" evidence="3">
    <location>
        <position position="183"/>
    </location>
</feature>
<dbReference type="GO" id="GO:0000272">
    <property type="term" value="P:polysaccharide catabolic process"/>
    <property type="evidence" value="ECO:0007669"/>
    <property type="project" value="TreeGrafter"/>
</dbReference>
<dbReference type="InterPro" id="IPR008928">
    <property type="entry name" value="6-hairpin_glycosidase_sf"/>
</dbReference>
<accession>A0A1H7NRA9</accession>
<sequence>MIKEKRKIFPGLIITLLICFTACKDISSDNKQEETIAEEDKIIQYSDRFSYLLDYSVDSLAFPRSADDNGIIKKVLSKDWTSGFFPGTLWKIYQLTGDTKYKAKAKEWTTFIEKEKYNDRTHDMGFKVFCSFGNGYRMTNDESYRAIILESAETLSTRYNSTVGSIRSWDFNKEEWQFPVIIDNMMNLELLFEASNYSEDPKYYNIARQHANTTLKNHFRENNSSYHVIDYDTITGKIRTKVTHQGFSNESSWARGQAWGLYGYTMAYRYTKDIAFLEQSKKIASFLMEHKNLPEDAIPYWDFDAPNIPSEPRDASAAAVIASGMIELYEYTKDKKYLEFADEIIASLSSKKYIIQKETNVPFILSHSTGNWPKNDEINGPISYADYYFLEAVLRRKNLK</sequence>
<name>A0A1H7NRA9_AQUAM</name>
<feature type="active site" description="Nucleophile" evidence="3">
    <location>
        <position position="123"/>
    </location>
</feature>
<proteinExistence type="inferred from homology"/>
<dbReference type="EMBL" id="FOAB01000003">
    <property type="protein sequence ID" value="SEL25568.1"/>
    <property type="molecule type" value="Genomic_DNA"/>
</dbReference>
<feature type="binding site" evidence="4">
    <location>
        <position position="123"/>
    </location>
    <ligand>
        <name>substrate</name>
    </ligand>
</feature>
<evidence type="ECO:0000256" key="3">
    <source>
        <dbReference type="PIRSR" id="PIRSR610905-1"/>
    </source>
</evidence>
<dbReference type="RefSeq" id="WP_091408197.1">
    <property type="nucleotide sequence ID" value="NZ_FOAB01000003.1"/>
</dbReference>
<dbReference type="Proteomes" id="UP000198521">
    <property type="component" value="Unassembled WGS sequence"/>
</dbReference>
<evidence type="ECO:0000256" key="1">
    <source>
        <dbReference type="ARBA" id="ARBA00022801"/>
    </source>
</evidence>
<gene>
    <name evidence="5" type="ORF">SAMN04487910_2169</name>
</gene>
<dbReference type="PANTHER" id="PTHR36845:SF1">
    <property type="entry name" value="HYDROLASE, PUTATIVE (AFU_ORTHOLOGUE AFUA_7G05090)-RELATED"/>
    <property type="match status" value="1"/>
</dbReference>